<reference evidence="7" key="1">
    <citation type="submission" date="2021-07" db="EMBL/GenBank/DDBJ databases">
        <title>Draft genome of Mortierella alpina, strain LL118, isolated from an aspen leaf litter sample.</title>
        <authorList>
            <person name="Yang S."/>
            <person name="Vinatzer B.A."/>
        </authorList>
    </citation>
    <scope>NUCLEOTIDE SEQUENCE</scope>
    <source>
        <strain evidence="7">LL118</strain>
    </source>
</reference>
<dbReference type="InterPro" id="IPR039789">
    <property type="entry name" value="CYRI"/>
</dbReference>
<feature type="region of interest" description="Disordered" evidence="5">
    <location>
        <begin position="858"/>
        <end position="881"/>
    </location>
</feature>
<dbReference type="GO" id="GO:0031267">
    <property type="term" value="F:small GTPase binding"/>
    <property type="evidence" value="ECO:0007669"/>
    <property type="project" value="InterPro"/>
</dbReference>
<gene>
    <name evidence="7" type="ORF">KVV02_001368</name>
</gene>
<organism evidence="7 8">
    <name type="scientific">Mortierella alpina</name>
    <name type="common">Oleaginous fungus</name>
    <name type="synonym">Mortierella renispora</name>
    <dbReference type="NCBI Taxonomy" id="64518"/>
    <lineage>
        <taxon>Eukaryota</taxon>
        <taxon>Fungi</taxon>
        <taxon>Fungi incertae sedis</taxon>
        <taxon>Mucoromycota</taxon>
        <taxon>Mortierellomycotina</taxon>
        <taxon>Mortierellomycetes</taxon>
        <taxon>Mortierellales</taxon>
        <taxon>Mortierellaceae</taxon>
        <taxon>Mortierella</taxon>
    </lineage>
</organism>
<name>A0A9P8A4B2_MORAP</name>
<feature type="domain" description="CYRIA/CYRIB Rac1 binding" evidence="6">
    <location>
        <begin position="22"/>
        <end position="318"/>
    </location>
</feature>
<keyword evidence="4" id="KW-0449">Lipoprotein</keyword>
<accession>A0A9P8A4B2</accession>
<evidence type="ECO:0000313" key="8">
    <source>
        <dbReference type="Proteomes" id="UP000717515"/>
    </source>
</evidence>
<evidence type="ECO:0000256" key="2">
    <source>
        <dbReference type="ARBA" id="ARBA00005778"/>
    </source>
</evidence>
<dbReference type="Pfam" id="PF07159">
    <property type="entry name" value="CYRIA-B_Rac1-bd"/>
    <property type="match status" value="1"/>
</dbReference>
<evidence type="ECO:0000256" key="4">
    <source>
        <dbReference type="ARBA" id="ARBA00023288"/>
    </source>
</evidence>
<comment type="similarity">
    <text evidence="2">Belongs to the CYRI family.</text>
</comment>
<feature type="compositionally biased region" description="Pro residues" evidence="5">
    <location>
        <begin position="372"/>
        <end position="381"/>
    </location>
</feature>
<feature type="compositionally biased region" description="Low complexity" evidence="5">
    <location>
        <begin position="781"/>
        <end position="795"/>
    </location>
</feature>
<dbReference type="GO" id="GO:0030833">
    <property type="term" value="P:regulation of actin filament polymerization"/>
    <property type="evidence" value="ECO:0007669"/>
    <property type="project" value="InterPro"/>
</dbReference>
<evidence type="ECO:0000313" key="7">
    <source>
        <dbReference type="EMBL" id="KAG9322575.1"/>
    </source>
</evidence>
<feature type="compositionally biased region" description="Polar residues" evidence="5">
    <location>
        <begin position="413"/>
        <end position="424"/>
    </location>
</feature>
<evidence type="ECO:0000259" key="6">
    <source>
        <dbReference type="Pfam" id="PF07159"/>
    </source>
</evidence>
<feature type="compositionally biased region" description="Pro residues" evidence="5">
    <location>
        <begin position="796"/>
        <end position="807"/>
    </location>
</feature>
<sequence>MGNFLSQFNDLVNRDGDAKVPDVQLDFEDSSMTEEDLESYSNVLHMLEPTADLLELLRTYEGCGEYIRQAIGSPGPEAEAEAWNHVRPAVAKLKMFYKYSTSIEHCLPQILQILCIGDVNKNLERHQALARILCQLLDFVFEFDSLKMKTPQIQNDFSYYRRCLSRGKLSNETDLKSAMNEDELANQVSMFYAYPTPMLKTVTEVTTQFVAKNRVGRSVSECLSTLANVCYHTVSNSKKKPQRAETTAFCLRVMVISIIIYDHIDPQGAFSKSSPINIKSSVKAIHSHGNSSDTPNLISALKYNTKHLNDPSTPKTIKTLMATTAVLSVTPQDLMTYRSFHRSSDIDPALEEPLPPPPYTATNLDSAAATPPAAPAPPPVRRNPQFRGEETPCPPSQGSNVRRGPQGCEEVSPENQHQPGQYTYTPPTIRPSSTAASSTTTSNAGSPPPLPHRQYSNLSGTLAGRQYSPPTLPERKPTGVSQACMSPKHSSVDNKPVISQCTTQTVNGGQGLEASGFGQGHGTTQGPVQVHVLVKETNQQQDQERKKLEGGQDEPAAPIIYRPVLAPRMSMAARLQYQEQQQKQQCSPIMAVASPIMASTPVSMPVPSSLPSSMPLPTFGSPIPVSMPIPMPTPFSPPSKNPTNMEMPTPTPAPMQLPIIPAQPPYQQPLHQHQPPTYPPPQQPYPPFLASFQNPFPPPSLQPPTPQLGPGLVTHFKCRECGAALESEKATCTRMHTPMSRISGLAIGYATRPHGPNDPNNQNGGYGAPPMPGQPQPPAAGGPTYPSLVPQQQPLYSPPPPPPPPQPHFQQPPFHPQPLQYPPPMQYSHPPQPAWQHPQYPPPQVYYVGPDSYGRPVATRGESVVSGLKKMWTDTTRAPNP</sequence>
<keyword evidence="3" id="KW-0472">Membrane</keyword>
<feature type="compositionally biased region" description="Low complexity" evidence="5">
    <location>
        <begin position="425"/>
        <end position="445"/>
    </location>
</feature>
<dbReference type="AlphaFoldDB" id="A0A9P8A4B2"/>
<dbReference type="Proteomes" id="UP000717515">
    <property type="component" value="Unassembled WGS sequence"/>
</dbReference>
<dbReference type="GO" id="GO:0016020">
    <property type="term" value="C:membrane"/>
    <property type="evidence" value="ECO:0007669"/>
    <property type="project" value="UniProtKB-SubCell"/>
</dbReference>
<dbReference type="EMBL" id="JAIFTL010000139">
    <property type="protein sequence ID" value="KAG9322575.1"/>
    <property type="molecule type" value="Genomic_DNA"/>
</dbReference>
<comment type="subcellular location">
    <subcellularLocation>
        <location evidence="1">Membrane</location>
        <topology evidence="1">Lipid-anchor</topology>
    </subcellularLocation>
</comment>
<evidence type="ECO:0000256" key="5">
    <source>
        <dbReference type="SAM" id="MobiDB-lite"/>
    </source>
</evidence>
<feature type="region of interest" description="Disordered" evidence="5">
    <location>
        <begin position="346"/>
        <end position="495"/>
    </location>
</feature>
<comment type="caution">
    <text evidence="7">The sequence shown here is derived from an EMBL/GenBank/DDBJ whole genome shotgun (WGS) entry which is preliminary data.</text>
</comment>
<proteinExistence type="inferred from homology"/>
<evidence type="ECO:0000256" key="1">
    <source>
        <dbReference type="ARBA" id="ARBA00004635"/>
    </source>
</evidence>
<feature type="compositionally biased region" description="Pro residues" evidence="5">
    <location>
        <begin position="769"/>
        <end position="780"/>
    </location>
</feature>
<feature type="region of interest" description="Disordered" evidence="5">
    <location>
        <begin position="748"/>
        <end position="842"/>
    </location>
</feature>
<dbReference type="InterPro" id="IPR009828">
    <property type="entry name" value="CYRIA/CYRIB_Rac1-bd"/>
</dbReference>
<feature type="compositionally biased region" description="Pro residues" evidence="5">
    <location>
        <begin position="813"/>
        <end position="842"/>
    </location>
</feature>
<dbReference type="PANTHER" id="PTHR12422">
    <property type="entry name" value="GH09096P"/>
    <property type="match status" value="1"/>
</dbReference>
<evidence type="ECO:0000256" key="3">
    <source>
        <dbReference type="ARBA" id="ARBA00023136"/>
    </source>
</evidence>
<protein>
    <recommendedName>
        <fullName evidence="6">CYRIA/CYRIB Rac1 binding domain-containing protein</fullName>
    </recommendedName>
</protein>